<dbReference type="Proteomes" id="UP000836788">
    <property type="component" value="Chromosome 9"/>
</dbReference>
<protein>
    <submittedName>
        <fullName evidence="2">Uncharacterized protein</fullName>
    </submittedName>
</protein>
<accession>A0A8J9XAF2</accession>
<keyword evidence="1" id="KW-0472">Membrane</keyword>
<keyword evidence="1" id="KW-0812">Transmembrane</keyword>
<name>A0A8J9XAF2_PHATR</name>
<keyword evidence="1" id="KW-1133">Transmembrane helix</keyword>
<feature type="transmembrane region" description="Helical" evidence="1">
    <location>
        <begin position="24"/>
        <end position="50"/>
    </location>
</feature>
<reference evidence="2" key="1">
    <citation type="submission" date="2022-02" db="EMBL/GenBank/DDBJ databases">
        <authorList>
            <person name="Giguere J D."/>
        </authorList>
    </citation>
    <scope>NUCLEOTIDE SEQUENCE</scope>
    <source>
        <strain evidence="2">CCAP 1055/1</strain>
    </source>
</reference>
<evidence type="ECO:0000313" key="2">
    <source>
        <dbReference type="EMBL" id="CAG9294110.1"/>
    </source>
</evidence>
<organism evidence="2">
    <name type="scientific">Phaeodactylum tricornutum</name>
    <name type="common">Diatom</name>
    <dbReference type="NCBI Taxonomy" id="2850"/>
    <lineage>
        <taxon>Eukaryota</taxon>
        <taxon>Sar</taxon>
        <taxon>Stramenopiles</taxon>
        <taxon>Ochrophyta</taxon>
        <taxon>Bacillariophyta</taxon>
        <taxon>Bacillariophyceae</taxon>
        <taxon>Bacillariophycidae</taxon>
        <taxon>Naviculales</taxon>
        <taxon>Phaeodactylaceae</taxon>
        <taxon>Phaeodactylum</taxon>
    </lineage>
</organism>
<dbReference type="AlphaFoldDB" id="A0A8J9XAF2"/>
<dbReference type="EMBL" id="OU594950">
    <property type="protein sequence ID" value="CAG9294110.1"/>
    <property type="molecule type" value="Genomic_DNA"/>
</dbReference>
<gene>
    <name evidence="2" type="ORF">PTTT1_LOCUS53636</name>
</gene>
<evidence type="ECO:0000256" key="1">
    <source>
        <dbReference type="SAM" id="Phobius"/>
    </source>
</evidence>
<proteinExistence type="predicted"/>
<sequence length="466" mass="53533">MAPTFSLQQKRQLRRVRRPRTRRTYLPLAIFKICCLLFGLSFVTYSIILLRSKSEFVGSSSRSSLRTPWILTHEEKLQAAKRDFGNDRYLLFTDLKIGQGTGNIMAGLLAAHLLGDEFGRTVCVHKTYKEFHLAFEAAHPEISQNCPAIVNEIPFPTADQFAGRFVRLVNFGRPPDECALQKLLASDHRVILLEANTYPRWSKVPDNYFFRFYRPRQELLQILPYQTAPHTVVHLRAPDGEEDKRKGLDPKSLQSLGVALPRDTYLVCNRVEWYTSFERDFGWSHPNWHTVVHSALRITWGTRQEYKDPDEGLVSWAFNQDKATRIRQTLQMFADWYTILTAQKVYHTHSDFSVSAIHWQNIDSRSIAGYNIAEQRLVLSEESWRIEGDTPRLVDRRLEAEGIGQLRLCNAYGADRDPLAAFDDDDERLSKKKRIPLADTRAVPGASTPRGAIPVRLDVKALVHAQ</sequence>